<gene>
    <name evidence="1" type="ORF">IAC42_02125</name>
</gene>
<reference evidence="1" key="1">
    <citation type="submission" date="2020-10" db="EMBL/GenBank/DDBJ databases">
        <authorList>
            <person name="Gilroy R."/>
        </authorList>
    </citation>
    <scope>NUCLEOTIDE SEQUENCE</scope>
    <source>
        <strain evidence="1">11167</strain>
    </source>
</reference>
<comment type="caution">
    <text evidence="1">The sequence shown here is derived from an EMBL/GenBank/DDBJ whole genome shotgun (WGS) entry which is preliminary data.</text>
</comment>
<evidence type="ECO:0000313" key="1">
    <source>
        <dbReference type="EMBL" id="MBO8442545.1"/>
    </source>
</evidence>
<reference evidence="1" key="2">
    <citation type="journal article" date="2021" name="PeerJ">
        <title>Extensive microbial diversity within the chicken gut microbiome revealed by metagenomics and culture.</title>
        <authorList>
            <person name="Gilroy R."/>
            <person name="Ravi A."/>
            <person name="Getino M."/>
            <person name="Pursley I."/>
            <person name="Horton D.L."/>
            <person name="Alikhan N.F."/>
            <person name="Baker D."/>
            <person name="Gharbi K."/>
            <person name="Hall N."/>
            <person name="Watson M."/>
            <person name="Adriaenssens E.M."/>
            <person name="Foster-Nyarko E."/>
            <person name="Jarju S."/>
            <person name="Secka A."/>
            <person name="Antonio M."/>
            <person name="Oren A."/>
            <person name="Chaudhuri R.R."/>
            <person name="La Ragione R."/>
            <person name="Hildebrand F."/>
            <person name="Pallen M.J."/>
        </authorList>
    </citation>
    <scope>NUCLEOTIDE SEQUENCE</scope>
    <source>
        <strain evidence="1">11167</strain>
    </source>
</reference>
<evidence type="ECO:0000313" key="2">
    <source>
        <dbReference type="Proteomes" id="UP000823633"/>
    </source>
</evidence>
<protein>
    <recommendedName>
        <fullName evidence="3">DUF5723 domain-containing protein</fullName>
    </recommendedName>
</protein>
<organism evidence="1 2">
    <name type="scientific">Candidatus Aphodenecus pullistercoris</name>
    <dbReference type="NCBI Taxonomy" id="2840669"/>
    <lineage>
        <taxon>Bacteria</taxon>
        <taxon>Pseudomonadati</taxon>
        <taxon>Spirochaetota</taxon>
        <taxon>Spirochaetia</taxon>
        <taxon>Spirochaetales</taxon>
        <taxon>Candidatus Aphodenecus</taxon>
    </lineage>
</organism>
<accession>A0A9D9H665</accession>
<name>A0A9D9H665_9SPIR</name>
<dbReference type="EMBL" id="JADIMU010000016">
    <property type="protein sequence ID" value="MBO8442545.1"/>
    <property type="molecule type" value="Genomic_DNA"/>
</dbReference>
<dbReference type="Proteomes" id="UP000823633">
    <property type="component" value="Unassembled WGS sequence"/>
</dbReference>
<dbReference type="AlphaFoldDB" id="A0A9D9H665"/>
<sequence>MRRILLLAILILVPICAIVAADDLTISAYSPMRVRSLSMGGTGTASARFGEVLYSNPALIDVDNQYFSIPSVSFSLYNVNKLVQPGGALDILLRGGEDEESLNRALNQLVNSIGPGEGEVASAQASLGFISGIMGLGLDMGVDVLSQGSGGESSTLMIDSSFALTLAMSLPVRISSDHSLSFGIAAHLDFRGFTIQDMDTPVALGGFTAGRLIDIFMEEDAVAGILNGLPVAFGFAIPIDIGVSYDWRDVLTLGLAMRNLNGRHYMQTYSGLNQLYYMLTGGYIGQDPPGEASQGASFTATSPFSLDFGIALSTPAGGVWDWIDISWAFDLVDLTGLFTEDWDSIGGWIGHMRTGLELRLMRTFELRAGINAGYLSFGFAFDFQIFKLDIAYATLEFGDALGDKLLDLLTISLKLGLDS</sequence>
<dbReference type="Gene3D" id="2.40.160.60">
    <property type="entry name" value="Outer membrane protein transport protein (OMPP1/FadL/TodX)"/>
    <property type="match status" value="1"/>
</dbReference>
<evidence type="ECO:0008006" key="3">
    <source>
        <dbReference type="Google" id="ProtNLM"/>
    </source>
</evidence>
<proteinExistence type="predicted"/>